<dbReference type="EMBL" id="BTGU01000990">
    <property type="protein sequence ID" value="GMN69983.1"/>
    <property type="molecule type" value="Genomic_DNA"/>
</dbReference>
<sequence length="274" mass="29644">MTGRVGVTGRALVGAGARRAGAGRASGRWARAGDLVWTIEQKMLAGFLDRPDRHRSGQSGNPGPDQRAILLAGILDRPDRSLGQTGPEIQQGLMRAILLAVFLDRPDRSIGQASPEIQQGLMLAGPDQDRPDWDRSGRSEPASKNCSLVFRTDLTGTGPDQQVRASKQFYSLVFLTGQACPDQQVQPDRDRSGRSGPASPSQRVKIARWFSGLIRSVRTSAGDARVGCACGRWVRGRRSVPNFSNRPDRSRSGWSEKPASNFYSLARTGFSGSA</sequence>
<protein>
    <submittedName>
        <fullName evidence="2">Uncharacterized protein</fullName>
    </submittedName>
</protein>
<reference evidence="2" key="1">
    <citation type="submission" date="2023-07" db="EMBL/GenBank/DDBJ databases">
        <title>draft genome sequence of fig (Ficus carica).</title>
        <authorList>
            <person name="Takahashi T."/>
            <person name="Nishimura K."/>
        </authorList>
    </citation>
    <scope>NUCLEOTIDE SEQUENCE</scope>
</reference>
<feature type="region of interest" description="Disordered" evidence="1">
    <location>
        <begin position="116"/>
        <end position="144"/>
    </location>
</feature>
<evidence type="ECO:0000256" key="1">
    <source>
        <dbReference type="SAM" id="MobiDB-lite"/>
    </source>
</evidence>
<accession>A0AA88E915</accession>
<comment type="caution">
    <text evidence="2">The sequence shown here is derived from an EMBL/GenBank/DDBJ whole genome shotgun (WGS) entry which is preliminary data.</text>
</comment>
<keyword evidence="3" id="KW-1185">Reference proteome</keyword>
<proteinExistence type="predicted"/>
<evidence type="ECO:0000313" key="2">
    <source>
        <dbReference type="EMBL" id="GMN69983.1"/>
    </source>
</evidence>
<evidence type="ECO:0000313" key="3">
    <source>
        <dbReference type="Proteomes" id="UP001187192"/>
    </source>
</evidence>
<dbReference type="AlphaFoldDB" id="A0AA88E915"/>
<organism evidence="2 3">
    <name type="scientific">Ficus carica</name>
    <name type="common">Common fig</name>
    <dbReference type="NCBI Taxonomy" id="3494"/>
    <lineage>
        <taxon>Eukaryota</taxon>
        <taxon>Viridiplantae</taxon>
        <taxon>Streptophyta</taxon>
        <taxon>Embryophyta</taxon>
        <taxon>Tracheophyta</taxon>
        <taxon>Spermatophyta</taxon>
        <taxon>Magnoliopsida</taxon>
        <taxon>eudicotyledons</taxon>
        <taxon>Gunneridae</taxon>
        <taxon>Pentapetalae</taxon>
        <taxon>rosids</taxon>
        <taxon>fabids</taxon>
        <taxon>Rosales</taxon>
        <taxon>Moraceae</taxon>
        <taxon>Ficeae</taxon>
        <taxon>Ficus</taxon>
    </lineage>
</organism>
<dbReference type="Proteomes" id="UP001187192">
    <property type="component" value="Unassembled WGS sequence"/>
</dbReference>
<feature type="region of interest" description="Disordered" evidence="1">
    <location>
        <begin position="181"/>
        <end position="202"/>
    </location>
</feature>
<name>A0AA88E915_FICCA</name>
<gene>
    <name evidence="2" type="ORF">TIFTF001_039026</name>
</gene>
<feature type="compositionally biased region" description="Basic and acidic residues" evidence="1">
    <location>
        <begin position="127"/>
        <end position="138"/>
    </location>
</feature>